<gene>
    <name evidence="6" type="ORF">IBG28_20710</name>
</gene>
<keyword evidence="6" id="KW-0418">Kinase</keyword>
<dbReference type="Proteomes" id="UP000516370">
    <property type="component" value="Chromosome"/>
</dbReference>
<dbReference type="InterPro" id="IPR003661">
    <property type="entry name" value="HisK_dim/P_dom"/>
</dbReference>
<dbReference type="RefSeq" id="WP_111605859.1">
    <property type="nucleotide sequence ID" value="NZ_BMLJ01000002.1"/>
</dbReference>
<dbReference type="SUPFAM" id="SSF47384">
    <property type="entry name" value="Homodimeric domain of signal transducing histidine kinase"/>
    <property type="match status" value="1"/>
</dbReference>
<dbReference type="InterPro" id="IPR003594">
    <property type="entry name" value="HATPase_dom"/>
</dbReference>
<evidence type="ECO:0000256" key="2">
    <source>
        <dbReference type="ARBA" id="ARBA00012438"/>
    </source>
</evidence>
<keyword evidence="3" id="KW-0597">Phosphoprotein</keyword>
<dbReference type="EMBL" id="CP061081">
    <property type="protein sequence ID" value="QNT06022.1"/>
    <property type="molecule type" value="Genomic_DNA"/>
</dbReference>
<dbReference type="Gene3D" id="1.10.287.130">
    <property type="match status" value="1"/>
</dbReference>
<protein>
    <recommendedName>
        <fullName evidence="2">histidine kinase</fullName>
        <ecNumber evidence="2">2.7.13.3</ecNumber>
    </recommendedName>
</protein>
<evidence type="ECO:0000256" key="1">
    <source>
        <dbReference type="ARBA" id="ARBA00000085"/>
    </source>
</evidence>
<dbReference type="PROSITE" id="PS50109">
    <property type="entry name" value="HIS_KIN"/>
    <property type="match status" value="1"/>
</dbReference>
<dbReference type="KEGG" id="mard:IBG28_20710"/>
<dbReference type="PRINTS" id="PR00344">
    <property type="entry name" value="BCTRLSENSOR"/>
</dbReference>
<comment type="catalytic activity">
    <reaction evidence="1">
        <text>ATP + protein L-histidine = ADP + protein N-phospho-L-histidine.</text>
        <dbReference type="EC" id="2.7.13.3"/>
    </reaction>
</comment>
<dbReference type="InterPro" id="IPR036097">
    <property type="entry name" value="HisK_dim/P_sf"/>
</dbReference>
<keyword evidence="4" id="KW-1133">Transmembrane helix</keyword>
<dbReference type="PANTHER" id="PTHR43719:SF28">
    <property type="entry name" value="PEROXIDE STRESS-ACTIVATED HISTIDINE KINASE MAK1-RELATED"/>
    <property type="match status" value="1"/>
</dbReference>
<dbReference type="GO" id="GO:0000155">
    <property type="term" value="F:phosphorelay sensor kinase activity"/>
    <property type="evidence" value="ECO:0007669"/>
    <property type="project" value="InterPro"/>
</dbReference>
<dbReference type="InterPro" id="IPR004358">
    <property type="entry name" value="Sig_transdc_His_kin-like_C"/>
</dbReference>
<dbReference type="SMART" id="SM00388">
    <property type="entry name" value="HisKA"/>
    <property type="match status" value="1"/>
</dbReference>
<evidence type="ECO:0000313" key="6">
    <source>
        <dbReference type="EMBL" id="QNT06022.1"/>
    </source>
</evidence>
<dbReference type="InterPro" id="IPR050956">
    <property type="entry name" value="2C_system_His_kinase"/>
</dbReference>
<feature type="domain" description="Histidine kinase" evidence="5">
    <location>
        <begin position="242"/>
        <end position="473"/>
    </location>
</feature>
<name>A0A7H1J6A6_9GAMM</name>
<feature type="transmembrane region" description="Helical" evidence="4">
    <location>
        <begin position="17"/>
        <end position="40"/>
    </location>
</feature>
<keyword evidence="6" id="KW-0808">Transferase</keyword>
<keyword evidence="4" id="KW-0812">Transmembrane</keyword>
<dbReference type="InterPro" id="IPR036890">
    <property type="entry name" value="HATPase_C_sf"/>
</dbReference>
<dbReference type="InterPro" id="IPR005467">
    <property type="entry name" value="His_kinase_dom"/>
</dbReference>
<feature type="transmembrane region" description="Helical" evidence="4">
    <location>
        <begin position="192"/>
        <end position="212"/>
    </location>
</feature>
<dbReference type="OrthoDB" id="6093660at2"/>
<evidence type="ECO:0000259" key="5">
    <source>
        <dbReference type="PROSITE" id="PS50109"/>
    </source>
</evidence>
<dbReference type="Gene3D" id="3.30.565.10">
    <property type="entry name" value="Histidine kinase-like ATPase, C-terminal domain"/>
    <property type="match status" value="1"/>
</dbReference>
<reference evidence="6 7" key="1">
    <citation type="submission" date="2020-09" db="EMBL/GenBank/DDBJ databases">
        <title>Complete genome sequence of an Arctic sea ice bacterium Marinomonas arctica BSI20414.</title>
        <authorList>
            <person name="Liao L."/>
            <person name="Chen B."/>
        </authorList>
    </citation>
    <scope>NUCLEOTIDE SEQUENCE [LARGE SCALE GENOMIC DNA]</scope>
    <source>
        <strain evidence="6 7">BSI20414</strain>
    </source>
</reference>
<dbReference type="PANTHER" id="PTHR43719">
    <property type="entry name" value="TWO-COMPONENT HISTIDINE KINASE"/>
    <property type="match status" value="1"/>
</dbReference>
<dbReference type="Pfam" id="PF00512">
    <property type="entry name" value="HisKA"/>
    <property type="match status" value="1"/>
</dbReference>
<evidence type="ECO:0000256" key="4">
    <source>
        <dbReference type="SAM" id="Phobius"/>
    </source>
</evidence>
<accession>A0A7H1J6A6</accession>
<evidence type="ECO:0000313" key="7">
    <source>
        <dbReference type="Proteomes" id="UP000516370"/>
    </source>
</evidence>
<evidence type="ECO:0000256" key="3">
    <source>
        <dbReference type="ARBA" id="ARBA00022553"/>
    </source>
</evidence>
<dbReference type="SUPFAM" id="SSF55874">
    <property type="entry name" value="ATPase domain of HSP90 chaperone/DNA topoisomerase II/histidine kinase"/>
    <property type="match status" value="1"/>
</dbReference>
<sequence>MSRFFQGNTWLSKFKIWVVYGFITFIIAITIAVFAIITYTSDSSKNNGRRVFESSLWNALQLQVQSYRFLNYLVALEDSDYPLNGNAFFEYDLLMSRVDLLREGEVGSLIRNFEGGRTTRLLNIINGELELLSFNLSRIEDGDRSYLPDLITRIKNIEDQINEFVTLVNKGSNEYISRQHTTLQKNLNDIQLLSMALLTCLLCLCFLTIKGLTELKNVFRRNDNLQSGILSVHEDKSDMLSFIHQEIRSPINAILGAAKTLKNTTSYHDTEALSQHIEESGQQLLQTIEMFSDLALIDAKKLSLTITTENLSKNIHDYLAIFEPQMSRKSLQGIAYIDPLLPTNIQMDFSRVKEIIVALLQNAIAHTPSGSISLQVRPSALNAPKGQLPTNAKEAKMLQIAIRDTGLGMPNQLQQNLRINPALPMQQEGPLPSKVGLSLALCHKLVYLMKGEMHFSCAPEKGCEFWVDLPYYEPNDNDQNTSPTFQCPNKTQALIIETDTHLAKIIGLQLSTFNMEVTFSKDGSFQEHKDYDLIMLGNTPRFERDGKDAILQWKTKSCPILGYHPKALSTPEYSVIPLYFPLTQEQLEPHICALFSNTRIPIKVDNHD</sequence>
<proteinExistence type="predicted"/>
<dbReference type="Pfam" id="PF02518">
    <property type="entry name" value="HATPase_c"/>
    <property type="match status" value="1"/>
</dbReference>
<dbReference type="CDD" id="cd00082">
    <property type="entry name" value="HisKA"/>
    <property type="match status" value="1"/>
</dbReference>
<dbReference type="EC" id="2.7.13.3" evidence="2"/>
<keyword evidence="7" id="KW-1185">Reference proteome</keyword>
<dbReference type="SMART" id="SM00387">
    <property type="entry name" value="HATPase_c"/>
    <property type="match status" value="1"/>
</dbReference>
<keyword evidence="4" id="KW-0472">Membrane</keyword>
<dbReference type="AlphaFoldDB" id="A0A7H1J6A6"/>
<organism evidence="6 7">
    <name type="scientific">Marinomonas arctica</name>
    <dbReference type="NCBI Taxonomy" id="383750"/>
    <lineage>
        <taxon>Bacteria</taxon>
        <taxon>Pseudomonadati</taxon>
        <taxon>Pseudomonadota</taxon>
        <taxon>Gammaproteobacteria</taxon>
        <taxon>Oceanospirillales</taxon>
        <taxon>Oceanospirillaceae</taxon>
        <taxon>Marinomonas</taxon>
    </lineage>
</organism>